<keyword evidence="1" id="KW-0812">Transmembrane</keyword>
<dbReference type="AlphaFoldDB" id="A0A0G1JI16"/>
<sequence>MNLVFPTEGEVIDFFTVHTGYLDVHRISELLVTHQHANLQESEWKHIYKVLHKLKSEGYLLVQNEGGDIYSEKFSSTPDRIEKFNERKAKDKEFYTNKNKNRAGTVNFDYSNNNGIYFIGDADYLFGIKFSSASQDSIHVYNDHTTIDYIALIKNVTNFDQINFNIKYDGTSRSRSPEVGQIVLFKNKNGRYALIKIEDIKVENRGDKNDEVTFSFKILDDKYPDLIVGEERFSGNFSLSKKSKTDLDDSVVSGDKIIAMGIAQDPARESWYKISWPIFRKLPKKILVSIIFVSISIILLFVFDFNLDSVQIGPLGFAPPKEQIEEIPKNIQGEAKLIADSIVITGWEDPGDYIGYLSQISSFYQRHQDIYPAEAATYKRQLVEWQDKLQRINNSGSTIYNSDFRVLEGLVNSAQSQLRKISTIINP</sequence>
<proteinExistence type="predicted"/>
<protein>
    <submittedName>
        <fullName evidence="2">Uncharacterized protein</fullName>
    </submittedName>
</protein>
<accession>A0A0G1JI16</accession>
<gene>
    <name evidence="2" type="ORF">UW32_C0001G0204</name>
</gene>
<reference evidence="2 3" key="1">
    <citation type="journal article" date="2015" name="Nature">
        <title>rRNA introns, odd ribosomes, and small enigmatic genomes across a large radiation of phyla.</title>
        <authorList>
            <person name="Brown C.T."/>
            <person name="Hug L.A."/>
            <person name="Thomas B.C."/>
            <person name="Sharon I."/>
            <person name="Castelle C.J."/>
            <person name="Singh A."/>
            <person name="Wilkins M.J."/>
            <person name="Williams K.H."/>
            <person name="Banfield J.F."/>
        </authorList>
    </citation>
    <scope>NUCLEOTIDE SEQUENCE [LARGE SCALE GENOMIC DNA]</scope>
</reference>
<name>A0A0G1JI16_9BACT</name>
<comment type="caution">
    <text evidence="2">The sequence shown here is derived from an EMBL/GenBank/DDBJ whole genome shotgun (WGS) entry which is preliminary data.</text>
</comment>
<keyword evidence="1" id="KW-0472">Membrane</keyword>
<evidence type="ECO:0000313" key="3">
    <source>
        <dbReference type="Proteomes" id="UP000034051"/>
    </source>
</evidence>
<dbReference type="Proteomes" id="UP000034051">
    <property type="component" value="Unassembled WGS sequence"/>
</dbReference>
<feature type="transmembrane region" description="Helical" evidence="1">
    <location>
        <begin position="286"/>
        <end position="303"/>
    </location>
</feature>
<keyword evidence="1" id="KW-1133">Transmembrane helix</keyword>
<dbReference type="EMBL" id="LCHW01000001">
    <property type="protein sequence ID" value="KKT43612.1"/>
    <property type="molecule type" value="Genomic_DNA"/>
</dbReference>
<evidence type="ECO:0000313" key="2">
    <source>
        <dbReference type="EMBL" id="KKT43612.1"/>
    </source>
</evidence>
<evidence type="ECO:0000256" key="1">
    <source>
        <dbReference type="SAM" id="Phobius"/>
    </source>
</evidence>
<organism evidence="2 3">
    <name type="scientific">Candidatus Wolfebacteria bacterium GW2011_GWE2_44_13</name>
    <dbReference type="NCBI Taxonomy" id="1619017"/>
    <lineage>
        <taxon>Bacteria</taxon>
        <taxon>Candidatus Wolfeibacteriota</taxon>
    </lineage>
</organism>